<gene>
    <name evidence="1" type="ORF">P167DRAFT_249307</name>
</gene>
<dbReference type="AlphaFoldDB" id="A0A3N4KME4"/>
<dbReference type="InParanoid" id="A0A3N4KME4"/>
<sequence>MRGDVVKPFLPYLMLSLVLRCTMNDILKFDRTSSVFKLYKQCDSIARLTQQTQPPCQWTPCENKFYHLALWLEFGHSMSHRQSLPALCRDEPELQVLHINQLVFVNRQIEHLQPVLIRQPPDQRPRKKGMPHQGLFDGRYNVKGHAISYPYIVVTPLRSIAQRPLRGGITISPHQSLCQLSNTYNSAVFKETGRLV</sequence>
<name>A0A3N4KME4_9PEZI</name>
<evidence type="ECO:0000313" key="1">
    <source>
        <dbReference type="EMBL" id="RPB10588.1"/>
    </source>
</evidence>
<accession>A0A3N4KME4</accession>
<dbReference type="Proteomes" id="UP000277580">
    <property type="component" value="Unassembled WGS sequence"/>
</dbReference>
<organism evidence="1 2">
    <name type="scientific">Morchella conica CCBAS932</name>
    <dbReference type="NCBI Taxonomy" id="1392247"/>
    <lineage>
        <taxon>Eukaryota</taxon>
        <taxon>Fungi</taxon>
        <taxon>Dikarya</taxon>
        <taxon>Ascomycota</taxon>
        <taxon>Pezizomycotina</taxon>
        <taxon>Pezizomycetes</taxon>
        <taxon>Pezizales</taxon>
        <taxon>Morchellaceae</taxon>
        <taxon>Morchella</taxon>
    </lineage>
</organism>
<protein>
    <submittedName>
        <fullName evidence="1">Uncharacterized protein</fullName>
    </submittedName>
</protein>
<evidence type="ECO:0000313" key="2">
    <source>
        <dbReference type="Proteomes" id="UP000277580"/>
    </source>
</evidence>
<proteinExistence type="predicted"/>
<dbReference type="EMBL" id="ML119142">
    <property type="protein sequence ID" value="RPB10588.1"/>
    <property type="molecule type" value="Genomic_DNA"/>
</dbReference>
<keyword evidence="2" id="KW-1185">Reference proteome</keyword>
<reference evidence="1 2" key="1">
    <citation type="journal article" date="2018" name="Nat. Ecol. Evol.">
        <title>Pezizomycetes genomes reveal the molecular basis of ectomycorrhizal truffle lifestyle.</title>
        <authorList>
            <person name="Murat C."/>
            <person name="Payen T."/>
            <person name="Noel B."/>
            <person name="Kuo A."/>
            <person name="Morin E."/>
            <person name="Chen J."/>
            <person name="Kohler A."/>
            <person name="Krizsan K."/>
            <person name="Balestrini R."/>
            <person name="Da Silva C."/>
            <person name="Montanini B."/>
            <person name="Hainaut M."/>
            <person name="Levati E."/>
            <person name="Barry K.W."/>
            <person name="Belfiori B."/>
            <person name="Cichocki N."/>
            <person name="Clum A."/>
            <person name="Dockter R.B."/>
            <person name="Fauchery L."/>
            <person name="Guy J."/>
            <person name="Iotti M."/>
            <person name="Le Tacon F."/>
            <person name="Lindquist E.A."/>
            <person name="Lipzen A."/>
            <person name="Malagnac F."/>
            <person name="Mello A."/>
            <person name="Molinier V."/>
            <person name="Miyauchi S."/>
            <person name="Poulain J."/>
            <person name="Riccioni C."/>
            <person name="Rubini A."/>
            <person name="Sitrit Y."/>
            <person name="Splivallo R."/>
            <person name="Traeger S."/>
            <person name="Wang M."/>
            <person name="Zifcakova L."/>
            <person name="Wipf D."/>
            <person name="Zambonelli A."/>
            <person name="Paolocci F."/>
            <person name="Nowrousian M."/>
            <person name="Ottonello S."/>
            <person name="Baldrian P."/>
            <person name="Spatafora J.W."/>
            <person name="Henrissat B."/>
            <person name="Nagy L.G."/>
            <person name="Aury J.M."/>
            <person name="Wincker P."/>
            <person name="Grigoriev I.V."/>
            <person name="Bonfante P."/>
            <person name="Martin F.M."/>
        </authorList>
    </citation>
    <scope>NUCLEOTIDE SEQUENCE [LARGE SCALE GENOMIC DNA]</scope>
    <source>
        <strain evidence="1 2">CCBAS932</strain>
    </source>
</reference>